<dbReference type="EMBL" id="AODF01000020">
    <property type="protein sequence ID" value="EUJ30939.1"/>
    <property type="molecule type" value="Genomic_DNA"/>
</dbReference>
<protein>
    <submittedName>
        <fullName evidence="1">Acetyl-coenzyme A synthetase</fullName>
    </submittedName>
</protein>
<accession>A0ABP3AX40</accession>
<name>A0ABP3AX40_9LIST</name>
<sequence>MYSENLIAPKIYNITDEITKFASDKIALIWKKNADIEKKLELQ</sequence>
<dbReference type="Proteomes" id="UP000019249">
    <property type="component" value="Unassembled WGS sequence"/>
</dbReference>
<evidence type="ECO:0000313" key="2">
    <source>
        <dbReference type="Proteomes" id="UP000019249"/>
    </source>
</evidence>
<proteinExistence type="predicted"/>
<comment type="caution">
    <text evidence="1">The sequence shown here is derived from an EMBL/GenBank/DDBJ whole genome shotgun (WGS) entry which is preliminary data.</text>
</comment>
<organism evidence="1 2">
    <name type="scientific">Listeria floridensis FSL S10-1187</name>
    <dbReference type="NCBI Taxonomy" id="1265817"/>
    <lineage>
        <taxon>Bacteria</taxon>
        <taxon>Bacillati</taxon>
        <taxon>Bacillota</taxon>
        <taxon>Bacilli</taxon>
        <taxon>Bacillales</taxon>
        <taxon>Listeriaceae</taxon>
        <taxon>Listeria</taxon>
    </lineage>
</organism>
<keyword evidence="2" id="KW-1185">Reference proteome</keyword>
<gene>
    <name evidence="1" type="ORF">MFLO_09597</name>
</gene>
<evidence type="ECO:0000313" key="1">
    <source>
        <dbReference type="EMBL" id="EUJ30939.1"/>
    </source>
</evidence>
<reference evidence="1 2" key="1">
    <citation type="journal article" date="2014" name="Int. J. Syst. Evol. Microbiol.">
        <title>Listeria floridensis sp. nov., Listeria aquatica sp. nov., Listeria cornellensis sp. nov., Listeria riparia sp. nov. and Listeria grandensis sp. nov., from agricultural and natural environments.</title>
        <authorList>
            <person name="den Bakker H.C."/>
            <person name="Warchocki S."/>
            <person name="Wright E.M."/>
            <person name="Allred A.F."/>
            <person name="Ahlstrom C."/>
            <person name="Manuel C.S."/>
            <person name="Stasiewicz M.J."/>
            <person name="Burrell A."/>
            <person name="Roof S."/>
            <person name="Strawn L."/>
            <person name="Fortes E.D."/>
            <person name="Nightingale K.K."/>
            <person name="Kephart D."/>
            <person name="Wiedmann M."/>
        </authorList>
    </citation>
    <scope>NUCLEOTIDE SEQUENCE [LARGE SCALE GENOMIC DNA]</scope>
    <source>
        <strain evidence="1 2">FSL S10-1187</strain>
    </source>
</reference>